<dbReference type="EMBL" id="JBHMBE010000003">
    <property type="protein sequence ID" value="MFB9645876.1"/>
    <property type="molecule type" value="Genomic_DNA"/>
</dbReference>
<feature type="compositionally biased region" description="Basic and acidic residues" evidence="1">
    <location>
        <begin position="126"/>
        <end position="135"/>
    </location>
</feature>
<protein>
    <submittedName>
        <fullName evidence="2">Uncharacterized protein</fullName>
    </submittedName>
</protein>
<dbReference type="Proteomes" id="UP001589611">
    <property type="component" value="Unassembled WGS sequence"/>
</dbReference>
<name>A0ABV5T1Q1_9MICO</name>
<feature type="region of interest" description="Disordered" evidence="1">
    <location>
        <begin position="91"/>
        <end position="135"/>
    </location>
</feature>
<comment type="caution">
    <text evidence="2">The sequence shown here is derived from an EMBL/GenBank/DDBJ whole genome shotgun (WGS) entry which is preliminary data.</text>
</comment>
<proteinExistence type="predicted"/>
<reference evidence="2 3" key="1">
    <citation type="submission" date="2024-09" db="EMBL/GenBank/DDBJ databases">
        <authorList>
            <person name="Sun Q."/>
            <person name="Mori K."/>
        </authorList>
    </citation>
    <scope>NUCLEOTIDE SEQUENCE [LARGE SCALE GENOMIC DNA]</scope>
    <source>
        <strain evidence="2 3">JCM 1342</strain>
    </source>
</reference>
<dbReference type="RefSeq" id="WP_344712431.1">
    <property type="nucleotide sequence ID" value="NZ_BAAAWH010000001.1"/>
</dbReference>
<evidence type="ECO:0000313" key="3">
    <source>
        <dbReference type="Proteomes" id="UP001589611"/>
    </source>
</evidence>
<accession>A0ABV5T1Q1</accession>
<keyword evidence="3" id="KW-1185">Reference proteome</keyword>
<gene>
    <name evidence="2" type="ORF">ACFFPJ_08700</name>
</gene>
<evidence type="ECO:0000256" key="1">
    <source>
        <dbReference type="SAM" id="MobiDB-lite"/>
    </source>
</evidence>
<sequence>MPICGAPWQGHWITSPAQTAIDLAGILTFMKAVIALDQALWAKRSGGALTDVAALRSVAVRAPMRAAARVLSGIDFATPLSDSVCGENLWRASRKQPREATGEGMLRPGTAGRNGTRDPGAAGRNGTRDRPALLP</sequence>
<evidence type="ECO:0000313" key="2">
    <source>
        <dbReference type="EMBL" id="MFB9645876.1"/>
    </source>
</evidence>
<organism evidence="2 3">
    <name type="scientific">Microbacterium terregens</name>
    <dbReference type="NCBI Taxonomy" id="69363"/>
    <lineage>
        <taxon>Bacteria</taxon>
        <taxon>Bacillati</taxon>
        <taxon>Actinomycetota</taxon>
        <taxon>Actinomycetes</taxon>
        <taxon>Micrococcales</taxon>
        <taxon>Microbacteriaceae</taxon>
        <taxon>Microbacterium</taxon>
    </lineage>
</organism>